<feature type="transmembrane region" description="Helical" evidence="1">
    <location>
        <begin position="172"/>
        <end position="196"/>
    </location>
</feature>
<feature type="transmembrane region" description="Helical" evidence="1">
    <location>
        <begin position="147"/>
        <end position="166"/>
    </location>
</feature>
<organism evidence="2 3">
    <name type="scientific">Cuscuta campestris</name>
    <dbReference type="NCBI Taxonomy" id="132261"/>
    <lineage>
        <taxon>Eukaryota</taxon>
        <taxon>Viridiplantae</taxon>
        <taxon>Streptophyta</taxon>
        <taxon>Embryophyta</taxon>
        <taxon>Tracheophyta</taxon>
        <taxon>Spermatophyta</taxon>
        <taxon>Magnoliopsida</taxon>
        <taxon>eudicotyledons</taxon>
        <taxon>Gunneridae</taxon>
        <taxon>Pentapetalae</taxon>
        <taxon>asterids</taxon>
        <taxon>lamiids</taxon>
        <taxon>Solanales</taxon>
        <taxon>Convolvulaceae</taxon>
        <taxon>Cuscuteae</taxon>
        <taxon>Cuscuta</taxon>
        <taxon>Cuscuta subgen. Grammica</taxon>
        <taxon>Cuscuta sect. Cleistogrammica</taxon>
    </lineage>
</organism>
<feature type="transmembrane region" description="Helical" evidence="1">
    <location>
        <begin position="116"/>
        <end position="135"/>
    </location>
</feature>
<feature type="transmembrane region" description="Helical" evidence="1">
    <location>
        <begin position="21"/>
        <end position="43"/>
    </location>
</feature>
<dbReference type="EMBL" id="OOIL02001477">
    <property type="protein sequence ID" value="VFQ76080.1"/>
    <property type="molecule type" value="Genomic_DNA"/>
</dbReference>
<sequence>MGFGHQRIWTSQVCDMGAARSIVLSLPIASGLALLSTVMASTMVSKSYIWAYATFQFAGVLLFTYIFYTMLNVSAILSILLSAFTGFGITFSANSLLVEYSKWRSTRRIQVCDMGVARSIVWSLPISSGLALLSTIMASTMVSKSYIWAYATFQFAGVLLFTYIFYTVLNVSAILSILLSTFTGFGITFSANSLLVEYLKWRSTRRIQEWHYTVSRLTLSI</sequence>
<proteinExistence type="predicted"/>
<dbReference type="AlphaFoldDB" id="A0A484LI87"/>
<name>A0A484LI87_9ASTE</name>
<keyword evidence="1" id="KW-1133">Transmembrane helix</keyword>
<evidence type="ECO:0000313" key="3">
    <source>
        <dbReference type="Proteomes" id="UP000595140"/>
    </source>
</evidence>
<feature type="transmembrane region" description="Helical" evidence="1">
    <location>
        <begin position="75"/>
        <end position="96"/>
    </location>
</feature>
<reference evidence="2 3" key="1">
    <citation type="submission" date="2018-04" db="EMBL/GenBank/DDBJ databases">
        <authorList>
            <person name="Vogel A."/>
        </authorList>
    </citation>
    <scope>NUCLEOTIDE SEQUENCE [LARGE SCALE GENOMIC DNA]</scope>
</reference>
<dbReference type="PANTHER" id="PTHR46158:SF2">
    <property type="entry name" value="OS02G0165000 PROTEIN"/>
    <property type="match status" value="1"/>
</dbReference>
<accession>A0A484LI87</accession>
<dbReference type="Proteomes" id="UP000595140">
    <property type="component" value="Unassembled WGS sequence"/>
</dbReference>
<protein>
    <submittedName>
        <fullName evidence="2">Uncharacterized protein</fullName>
    </submittedName>
</protein>
<gene>
    <name evidence="2" type="ORF">CCAM_LOCUS17856</name>
</gene>
<keyword evidence="3" id="KW-1185">Reference proteome</keyword>
<dbReference type="OrthoDB" id="1729781at2759"/>
<evidence type="ECO:0000256" key="1">
    <source>
        <dbReference type="SAM" id="Phobius"/>
    </source>
</evidence>
<keyword evidence="1" id="KW-0812">Transmembrane</keyword>
<evidence type="ECO:0000313" key="2">
    <source>
        <dbReference type="EMBL" id="VFQ76080.1"/>
    </source>
</evidence>
<keyword evidence="1" id="KW-0472">Membrane</keyword>
<feature type="transmembrane region" description="Helical" evidence="1">
    <location>
        <begin position="49"/>
        <end position="68"/>
    </location>
</feature>
<dbReference type="PANTHER" id="PTHR46158">
    <property type="entry name" value="OS02G0165000 PROTEIN"/>
    <property type="match status" value="1"/>
</dbReference>